<dbReference type="Gene3D" id="2.40.100.20">
    <property type="match status" value="1"/>
</dbReference>
<dbReference type="InterPro" id="IPR024654">
    <property type="entry name" value="Calcineurin-like_PHP_lpxH"/>
</dbReference>
<dbReference type="EMBL" id="CP003732">
    <property type="protein sequence ID" value="AFV11880.1"/>
    <property type="molecule type" value="Genomic_DNA"/>
</dbReference>
<dbReference type="SUPFAM" id="SSF50891">
    <property type="entry name" value="Cyclophilin-like"/>
    <property type="match status" value="1"/>
</dbReference>
<evidence type="ECO:0000259" key="4">
    <source>
        <dbReference type="Pfam" id="PF12850"/>
    </source>
</evidence>
<evidence type="ECO:0000313" key="6">
    <source>
        <dbReference type="Proteomes" id="UP000000467"/>
    </source>
</evidence>
<organism evidence="5 6">
    <name type="scientific">Thermacetogenium phaeum (strain ATCC BAA-254 / DSM 26808 / PB)</name>
    <dbReference type="NCBI Taxonomy" id="1089553"/>
    <lineage>
        <taxon>Bacteria</taxon>
        <taxon>Bacillati</taxon>
        <taxon>Bacillota</taxon>
        <taxon>Clostridia</taxon>
        <taxon>Thermoanaerobacterales</taxon>
        <taxon>Thermoanaerobacteraceae</taxon>
        <taxon>Thermacetogenium</taxon>
    </lineage>
</organism>
<dbReference type="NCBIfam" id="TIGR00040">
    <property type="entry name" value="yfcE"/>
    <property type="match status" value="1"/>
</dbReference>
<reference evidence="5 6" key="1">
    <citation type="journal article" date="2012" name="BMC Genomics">
        <title>Genome-guided analysis of physiological and morphological traits of the fermentative acetate oxidizer Thermacetogenium phaeum.</title>
        <authorList>
            <person name="Oehler D."/>
            <person name="Poehlein A."/>
            <person name="Leimbach A."/>
            <person name="Muller N."/>
            <person name="Daniel R."/>
            <person name="Gottschalk G."/>
            <person name="Schink B."/>
        </authorList>
    </citation>
    <scope>NUCLEOTIDE SEQUENCE [LARGE SCALE GENOMIC DNA]</scope>
    <source>
        <strain evidence="6">ATCC BAA-254 / DSM 26808 / PB</strain>
    </source>
</reference>
<dbReference type="InterPro" id="IPR000979">
    <property type="entry name" value="Phosphodiesterase_MJ0936/Vps29"/>
</dbReference>
<dbReference type="InterPro" id="IPR025658">
    <property type="entry name" value="Cyclophilin_TM1367"/>
</dbReference>
<accession>K4LIU8</accession>
<dbReference type="GO" id="GO:0016787">
    <property type="term" value="F:hydrolase activity"/>
    <property type="evidence" value="ECO:0007669"/>
    <property type="project" value="UniProtKB-UniRule"/>
</dbReference>
<dbReference type="SUPFAM" id="SSF56300">
    <property type="entry name" value="Metallo-dependent phosphatases"/>
    <property type="match status" value="1"/>
</dbReference>
<name>K4LIU8_THEPS</name>
<dbReference type="PANTHER" id="PTHR43165:SF1">
    <property type="entry name" value="PHOSPHODIESTERASE MJ0936"/>
    <property type="match status" value="1"/>
</dbReference>
<dbReference type="InterPro" id="IPR053193">
    <property type="entry name" value="MetalloPDE_YfcE-like"/>
</dbReference>
<evidence type="ECO:0000313" key="5">
    <source>
        <dbReference type="EMBL" id="AFV11880.1"/>
    </source>
</evidence>
<dbReference type="STRING" id="1089553.Tph_c16750"/>
<gene>
    <name evidence="5" type="ordered locus">Tph_c16750</name>
</gene>
<dbReference type="HOGENOM" id="CLU_924178_0_0_9"/>
<dbReference type="KEGG" id="tpz:Tph_c16750"/>
<dbReference type="InterPro" id="IPR029052">
    <property type="entry name" value="Metallo-depent_PP-like"/>
</dbReference>
<dbReference type="InterPro" id="IPR029000">
    <property type="entry name" value="Cyclophilin-like_dom_sf"/>
</dbReference>
<dbReference type="GO" id="GO:0046872">
    <property type="term" value="F:metal ion binding"/>
    <property type="evidence" value="ECO:0007669"/>
    <property type="project" value="UniProtKB-KW"/>
</dbReference>
<protein>
    <recommendedName>
        <fullName evidence="2">Phosphoesterase</fullName>
        <ecNumber evidence="2">3.1.4.-</ecNumber>
    </recommendedName>
</protein>
<feature type="domain" description="Calcineurin-like phosphoesterase" evidence="4">
    <location>
        <begin position="1"/>
        <end position="155"/>
    </location>
</feature>
<evidence type="ECO:0000256" key="2">
    <source>
        <dbReference type="RuleBase" id="RU362039"/>
    </source>
</evidence>
<dbReference type="AlphaFoldDB" id="K4LIU8"/>
<dbReference type="Proteomes" id="UP000000467">
    <property type="component" value="Chromosome"/>
</dbReference>
<keyword evidence="6" id="KW-1185">Reference proteome</keyword>
<feature type="domain" description="Cyclophilin TM1367-like" evidence="3">
    <location>
        <begin position="180"/>
        <end position="297"/>
    </location>
</feature>
<dbReference type="EC" id="3.1.4.-" evidence="2"/>
<sequence length="301" mass="34187">MRIGLVSDTHGELENLREATRQLVEVHNVDKIVHLGDEWEDCQVFQEVPETEAMIIPGVYAVQYRDPSIPNRIISTIEGWKILFTHSPEPHSNDLPEDPDPKELAAKQEIDIVAYGHTHIPAVEEKDYVLMVNLGHLKTEDKKGHPPSYALLEIRPREVKVKIVELTNQKTLVERTFTKKKITVTASDLKLRGLLNDTETAEKIWDALPIEGQANLWGEEIYFQIPVDAELEDGRETVELGDIGYWPPGPAVCFFFGPTPVSKGDEIRPYSPVTVIGKLVDDPKLLRKVKEKETVKITIYW</sequence>
<keyword evidence="2" id="KW-0479">Metal-binding</keyword>
<evidence type="ECO:0000259" key="3">
    <source>
        <dbReference type="Pfam" id="PF04126"/>
    </source>
</evidence>
<dbReference type="Gene3D" id="3.60.21.10">
    <property type="match status" value="1"/>
</dbReference>
<comment type="similarity">
    <text evidence="1 2">Belongs to the metallophosphoesterase superfamily. YfcE family.</text>
</comment>
<dbReference type="RefSeq" id="WP_015050760.1">
    <property type="nucleotide sequence ID" value="NC_018870.1"/>
</dbReference>
<dbReference type="Pfam" id="PF04126">
    <property type="entry name" value="Cyclophil_like"/>
    <property type="match status" value="1"/>
</dbReference>
<dbReference type="eggNOG" id="COG0622">
    <property type="taxonomic scope" value="Bacteria"/>
</dbReference>
<comment type="cofactor">
    <cofactor evidence="2">
        <name>a divalent metal cation</name>
        <dbReference type="ChEBI" id="CHEBI:60240"/>
    </cofactor>
</comment>
<dbReference type="PANTHER" id="PTHR43165">
    <property type="entry name" value="METALLOPHOSPHOESTERASE"/>
    <property type="match status" value="1"/>
</dbReference>
<dbReference type="Pfam" id="PF12850">
    <property type="entry name" value="Metallophos_2"/>
    <property type="match status" value="1"/>
</dbReference>
<dbReference type="eggNOG" id="COG2164">
    <property type="taxonomic scope" value="Bacteria"/>
</dbReference>
<proteinExistence type="inferred from homology"/>
<evidence type="ECO:0000256" key="1">
    <source>
        <dbReference type="ARBA" id="ARBA00008950"/>
    </source>
</evidence>